<dbReference type="PANTHER" id="PTHR34676:SF17">
    <property type="entry name" value="OS06G0684500 PROTEIN"/>
    <property type="match status" value="1"/>
</dbReference>
<feature type="non-terminal residue" evidence="1">
    <location>
        <position position="161"/>
    </location>
</feature>
<sequence>RIKNKATCTLKEKQRYILNLQKAKYFSSCALNKNEYNKILDTLKMIHDGTKKVKESKINILTHKYELFKMEEHESVEMFNRFTIIIIDLKSLTKEAKNLATLKLDELFGSLKVYEKEIMDEIMDEIMHRRRKIITPKANTSGRKCEKKHYSDFDDEEDLTL</sequence>
<comment type="caution">
    <text evidence="1">The sequence shown here is derived from an EMBL/GenBank/DDBJ whole genome shotgun (WGS) entry which is preliminary data.</text>
</comment>
<dbReference type="AlphaFoldDB" id="A0A371EKV5"/>
<dbReference type="PANTHER" id="PTHR34676">
    <property type="entry name" value="DUF4219 DOMAIN-CONTAINING PROTEIN-RELATED"/>
    <property type="match status" value="1"/>
</dbReference>
<feature type="non-terminal residue" evidence="1">
    <location>
        <position position="1"/>
    </location>
</feature>
<evidence type="ECO:0000313" key="1">
    <source>
        <dbReference type="EMBL" id="RDX66688.1"/>
    </source>
</evidence>
<reference evidence="1" key="1">
    <citation type="submission" date="2018-05" db="EMBL/GenBank/DDBJ databases">
        <title>Draft genome of Mucuna pruriens seed.</title>
        <authorList>
            <person name="Nnadi N.E."/>
            <person name="Vos R."/>
            <person name="Hasami M.H."/>
            <person name="Devisetty U.K."/>
            <person name="Aguiy J.C."/>
        </authorList>
    </citation>
    <scope>NUCLEOTIDE SEQUENCE [LARGE SCALE GENOMIC DNA]</scope>
    <source>
        <strain evidence="1">JCA_2017</strain>
    </source>
</reference>
<proteinExistence type="predicted"/>
<organism evidence="1 2">
    <name type="scientific">Mucuna pruriens</name>
    <name type="common">Velvet bean</name>
    <name type="synonym">Dolichos pruriens</name>
    <dbReference type="NCBI Taxonomy" id="157652"/>
    <lineage>
        <taxon>Eukaryota</taxon>
        <taxon>Viridiplantae</taxon>
        <taxon>Streptophyta</taxon>
        <taxon>Embryophyta</taxon>
        <taxon>Tracheophyta</taxon>
        <taxon>Spermatophyta</taxon>
        <taxon>Magnoliopsida</taxon>
        <taxon>eudicotyledons</taxon>
        <taxon>Gunneridae</taxon>
        <taxon>Pentapetalae</taxon>
        <taxon>rosids</taxon>
        <taxon>fabids</taxon>
        <taxon>Fabales</taxon>
        <taxon>Fabaceae</taxon>
        <taxon>Papilionoideae</taxon>
        <taxon>50 kb inversion clade</taxon>
        <taxon>NPAAA clade</taxon>
        <taxon>indigoferoid/millettioid clade</taxon>
        <taxon>Phaseoleae</taxon>
        <taxon>Mucuna</taxon>
    </lineage>
</organism>
<evidence type="ECO:0008006" key="3">
    <source>
        <dbReference type="Google" id="ProtNLM"/>
    </source>
</evidence>
<dbReference type="Proteomes" id="UP000257109">
    <property type="component" value="Unassembled WGS sequence"/>
</dbReference>
<dbReference type="OrthoDB" id="1736387at2759"/>
<protein>
    <recommendedName>
        <fullName evidence="3">UBN2 domain-containing protein</fullName>
    </recommendedName>
</protein>
<name>A0A371EKV5_MUCPR</name>
<dbReference type="EMBL" id="QJKJ01013320">
    <property type="protein sequence ID" value="RDX66688.1"/>
    <property type="molecule type" value="Genomic_DNA"/>
</dbReference>
<accession>A0A371EKV5</accession>
<gene>
    <name evidence="1" type="ORF">CR513_54519</name>
</gene>
<keyword evidence="2" id="KW-1185">Reference proteome</keyword>
<evidence type="ECO:0000313" key="2">
    <source>
        <dbReference type="Proteomes" id="UP000257109"/>
    </source>
</evidence>